<name>A0A2M7XI19_9BACT</name>
<dbReference type="PRINTS" id="PR00834">
    <property type="entry name" value="PROTEASES2C"/>
</dbReference>
<accession>A0A2M7XI19</accession>
<proteinExistence type="predicted"/>
<dbReference type="Gene3D" id="2.40.10.120">
    <property type="match status" value="1"/>
</dbReference>
<dbReference type="GO" id="GO:0004252">
    <property type="term" value="F:serine-type endopeptidase activity"/>
    <property type="evidence" value="ECO:0007669"/>
    <property type="project" value="InterPro"/>
</dbReference>
<dbReference type="SUPFAM" id="SSF50494">
    <property type="entry name" value="Trypsin-like serine proteases"/>
    <property type="match status" value="1"/>
</dbReference>
<comment type="caution">
    <text evidence="4">The sequence shown here is derived from an EMBL/GenBank/DDBJ whole genome shotgun (WGS) entry which is preliminary data.</text>
</comment>
<dbReference type="InterPro" id="IPR001478">
    <property type="entry name" value="PDZ"/>
</dbReference>
<dbReference type="AlphaFoldDB" id="A0A2M7XI19"/>
<dbReference type="SMART" id="SM00228">
    <property type="entry name" value="PDZ"/>
    <property type="match status" value="1"/>
</dbReference>
<reference evidence="5" key="1">
    <citation type="submission" date="2017-09" db="EMBL/GenBank/DDBJ databases">
        <title>Depth-based differentiation of microbial function through sediment-hosted aquifers and enrichment of novel symbionts in the deep terrestrial subsurface.</title>
        <authorList>
            <person name="Probst A.J."/>
            <person name="Ladd B."/>
            <person name="Jarett J.K."/>
            <person name="Geller-Mcgrath D.E."/>
            <person name="Sieber C.M.K."/>
            <person name="Emerson J.B."/>
            <person name="Anantharaman K."/>
            <person name="Thomas B.C."/>
            <person name="Malmstrom R."/>
            <person name="Stieglmeier M."/>
            <person name="Klingl A."/>
            <person name="Woyke T."/>
            <person name="Ryan C.M."/>
            <person name="Banfield J.F."/>
        </authorList>
    </citation>
    <scope>NUCLEOTIDE SEQUENCE [LARGE SCALE GENOMIC DNA]</scope>
</reference>
<dbReference type="GO" id="GO:0006508">
    <property type="term" value="P:proteolysis"/>
    <property type="evidence" value="ECO:0007669"/>
    <property type="project" value="UniProtKB-KW"/>
</dbReference>
<dbReference type="InterPro" id="IPR001940">
    <property type="entry name" value="Peptidase_S1C"/>
</dbReference>
<gene>
    <name evidence="4" type="ORF">CO172_00905</name>
</gene>
<evidence type="ECO:0000313" key="5">
    <source>
        <dbReference type="Proteomes" id="UP000229749"/>
    </source>
</evidence>
<dbReference type="CDD" id="cd06779">
    <property type="entry name" value="cpPDZ_Deg_HtrA-like"/>
    <property type="match status" value="1"/>
</dbReference>
<dbReference type="PANTHER" id="PTHR43343:SF3">
    <property type="entry name" value="PROTEASE DO-LIKE 8, CHLOROPLASTIC"/>
    <property type="match status" value="1"/>
</dbReference>
<dbReference type="Gene3D" id="2.30.42.10">
    <property type="match status" value="1"/>
</dbReference>
<dbReference type="Proteomes" id="UP000229749">
    <property type="component" value="Unassembled WGS sequence"/>
</dbReference>
<keyword evidence="2" id="KW-0378">Hydrolase</keyword>
<dbReference type="Pfam" id="PF13365">
    <property type="entry name" value="Trypsin_2"/>
    <property type="match status" value="1"/>
</dbReference>
<evidence type="ECO:0000256" key="1">
    <source>
        <dbReference type="ARBA" id="ARBA00022670"/>
    </source>
</evidence>
<organism evidence="4 5">
    <name type="scientific">Candidatus Uhrbacteria bacterium CG_4_9_14_3_um_filter_36_7</name>
    <dbReference type="NCBI Taxonomy" id="1975033"/>
    <lineage>
        <taxon>Bacteria</taxon>
        <taxon>Candidatus Uhriibacteriota</taxon>
    </lineage>
</organism>
<evidence type="ECO:0000313" key="4">
    <source>
        <dbReference type="EMBL" id="PJA47544.1"/>
    </source>
</evidence>
<dbReference type="Pfam" id="PF13180">
    <property type="entry name" value="PDZ_2"/>
    <property type="match status" value="1"/>
</dbReference>
<dbReference type="InterPro" id="IPR009003">
    <property type="entry name" value="Peptidase_S1_PA"/>
</dbReference>
<dbReference type="EMBL" id="PFWS01000013">
    <property type="protein sequence ID" value="PJA47544.1"/>
    <property type="molecule type" value="Genomic_DNA"/>
</dbReference>
<feature type="domain" description="PDZ" evidence="3">
    <location>
        <begin position="242"/>
        <end position="332"/>
    </location>
</feature>
<keyword evidence="1" id="KW-0645">Protease</keyword>
<dbReference type="InterPro" id="IPR051201">
    <property type="entry name" value="Chloro_Bact_Ser_Proteases"/>
</dbReference>
<dbReference type="SUPFAM" id="SSF50156">
    <property type="entry name" value="PDZ domain-like"/>
    <property type="match status" value="1"/>
</dbReference>
<evidence type="ECO:0000256" key="2">
    <source>
        <dbReference type="ARBA" id="ARBA00022801"/>
    </source>
</evidence>
<evidence type="ECO:0000259" key="3">
    <source>
        <dbReference type="SMART" id="SM00228"/>
    </source>
</evidence>
<dbReference type="InterPro" id="IPR036034">
    <property type="entry name" value="PDZ_sf"/>
</dbReference>
<sequence>MDVSDVVEEVNPAVVSIIITQDVPIIEEYYINPFDGFFGGRSPFRLRIPQYRQNGTEKKEIGGGSGFFISSDGYLVTNAHVVLQKEAEYTVFTNDEQKYTAKVIALDEMLDIALLKIEANGTPYLEFGDSDSLRLGQAVIAIGNALGEFRNTVSTGVISGLSRSIMAGNGVGQSEVLENVIQTDAAINPGNSGGPLLNLGGKVVGVNVAIASGSQNIGFALPANSVKSSVESMKEYGKVIRPYLGVRYIPITPSIQETNKLPVDYGVLVMRGENPDELAVIPGSAAHKAGIEENDILLEIDGVQINQNHSLSSLISSKQVGQEVKIKILHNGEEKEIVVVLEEMPN</sequence>
<dbReference type="PANTHER" id="PTHR43343">
    <property type="entry name" value="PEPTIDASE S12"/>
    <property type="match status" value="1"/>
</dbReference>
<protein>
    <recommendedName>
        <fullName evidence="3">PDZ domain-containing protein</fullName>
    </recommendedName>
</protein>